<dbReference type="AlphaFoldDB" id="X0UCG6"/>
<evidence type="ECO:0000313" key="1">
    <source>
        <dbReference type="EMBL" id="GAG03295.1"/>
    </source>
</evidence>
<name>X0UCG6_9ZZZZ</name>
<gene>
    <name evidence="1" type="ORF">S01H1_40098</name>
</gene>
<organism evidence="1">
    <name type="scientific">marine sediment metagenome</name>
    <dbReference type="NCBI Taxonomy" id="412755"/>
    <lineage>
        <taxon>unclassified sequences</taxon>
        <taxon>metagenomes</taxon>
        <taxon>ecological metagenomes</taxon>
    </lineage>
</organism>
<evidence type="ECO:0008006" key="2">
    <source>
        <dbReference type="Google" id="ProtNLM"/>
    </source>
</evidence>
<accession>X0UCG6</accession>
<proteinExistence type="predicted"/>
<dbReference type="EMBL" id="BARS01025362">
    <property type="protein sequence ID" value="GAG03295.1"/>
    <property type="molecule type" value="Genomic_DNA"/>
</dbReference>
<comment type="caution">
    <text evidence="1">The sequence shown here is derived from an EMBL/GenBank/DDBJ whole genome shotgun (WGS) entry which is preliminary data.</text>
</comment>
<protein>
    <recommendedName>
        <fullName evidence="2">4Fe-4S ferredoxin-type domain-containing protein</fullName>
    </recommendedName>
</protein>
<reference evidence="1" key="1">
    <citation type="journal article" date="2014" name="Front. Microbiol.">
        <title>High frequency of phylogenetically diverse reductive dehalogenase-homologous genes in deep subseafloor sedimentary metagenomes.</title>
        <authorList>
            <person name="Kawai M."/>
            <person name="Futagami T."/>
            <person name="Toyoda A."/>
            <person name="Takaki Y."/>
            <person name="Nishi S."/>
            <person name="Hori S."/>
            <person name="Arai W."/>
            <person name="Tsubouchi T."/>
            <person name="Morono Y."/>
            <person name="Uchiyama I."/>
            <person name="Ito T."/>
            <person name="Fujiyama A."/>
            <person name="Inagaki F."/>
            <person name="Takami H."/>
        </authorList>
    </citation>
    <scope>NUCLEOTIDE SEQUENCE</scope>
    <source>
        <strain evidence="1">Expedition CK06-06</strain>
    </source>
</reference>
<sequence length="101" mass="12054">MIDGDKCLTYFNERPGRFPEWINASSHHCLVGCLFCQDKCPQNKKFQNNYREFDFFSEEEVKSIINEEAFEHLDLNIKIKLIKLNMDVYYNVLSRNLKVLL</sequence>